<evidence type="ECO:0000256" key="6">
    <source>
        <dbReference type="SAM" id="MobiDB-lite"/>
    </source>
</evidence>
<dbReference type="Gene3D" id="3.90.550.10">
    <property type="entry name" value="Spore Coat Polysaccharide Biosynthesis Protein SpsA, Chain A"/>
    <property type="match status" value="1"/>
</dbReference>
<proteinExistence type="predicted"/>
<organism evidence="9 10">
    <name type="scientific">Hymenobacter setariae</name>
    <dbReference type="NCBI Taxonomy" id="2594794"/>
    <lineage>
        <taxon>Bacteria</taxon>
        <taxon>Pseudomonadati</taxon>
        <taxon>Bacteroidota</taxon>
        <taxon>Cytophagia</taxon>
        <taxon>Cytophagales</taxon>
        <taxon>Hymenobacteraceae</taxon>
        <taxon>Hymenobacter</taxon>
    </lineage>
</organism>
<evidence type="ECO:0000256" key="2">
    <source>
        <dbReference type="ARBA" id="ARBA00022475"/>
    </source>
</evidence>
<keyword evidence="4 9" id="KW-0808">Transferase</keyword>
<keyword evidence="10" id="KW-1185">Reference proteome</keyword>
<dbReference type="SUPFAM" id="SSF53448">
    <property type="entry name" value="Nucleotide-diphospho-sugar transferases"/>
    <property type="match status" value="1"/>
</dbReference>
<evidence type="ECO:0000259" key="8">
    <source>
        <dbReference type="Pfam" id="PF00535"/>
    </source>
</evidence>
<protein>
    <submittedName>
        <fullName evidence="9">Glycosyltransferase</fullName>
    </submittedName>
</protein>
<evidence type="ECO:0000256" key="4">
    <source>
        <dbReference type="ARBA" id="ARBA00022679"/>
    </source>
</evidence>
<comment type="caution">
    <text evidence="9">The sequence shown here is derived from an EMBL/GenBank/DDBJ whole genome shotgun (WGS) entry which is preliminary data.</text>
</comment>
<keyword evidence="5 7" id="KW-0472">Membrane</keyword>
<evidence type="ECO:0000313" key="9">
    <source>
        <dbReference type="EMBL" id="TVT37757.1"/>
    </source>
</evidence>
<dbReference type="GO" id="GO:0005886">
    <property type="term" value="C:plasma membrane"/>
    <property type="evidence" value="ECO:0007669"/>
    <property type="project" value="UniProtKB-SubCell"/>
</dbReference>
<feature type="transmembrane region" description="Helical" evidence="7">
    <location>
        <begin position="385"/>
        <end position="406"/>
    </location>
</feature>
<accession>A0A558BML3</accession>
<dbReference type="OrthoDB" id="5243838at2"/>
<feature type="transmembrane region" description="Helical" evidence="7">
    <location>
        <begin position="443"/>
        <end position="466"/>
    </location>
</feature>
<keyword evidence="2" id="KW-1003">Cell membrane</keyword>
<sequence>MGVSMAPCAVVSNPARALVPGSWARRSKVMVKKALGRRPGNWPGAADSSGAALGPRHSYKGTSDRRAAYSANKANTGPPLAVPLRHSPVLLPPLTSLPPSLILLPLLLVQLWYWAQYFRPFTRRPIEAPGDEPGPDSEPISLILCAHNELDNLRELVPILLKQDYPAGFELVLINDRSHDETEFYAQQLAQYYPGRFRLVTVTHTPAGFSPKKYALTLGIKAARYERLLFTDADCRPVTYDWLRLMQRGFSQKNGADMVLGFSGYTEEPGLLNQLIRYETLLTAAQYLGLAWASRPYMGVGRNLAYTRRIFQATKGFASHIRRLSGDDDLLVQDAVALGARVAVVADPAAQTLSEPARTWAGWWRQKRRHLSAGSRYRAPDRFRLAIFMGSNVLFYLLTPAVLAVSLSSENIISLGVLWLARTLLLLLAYIPLARRLGQTLPAAALPFFDFLYLAFYCAWGLSLLVRRPLQWK</sequence>
<evidence type="ECO:0000256" key="5">
    <source>
        <dbReference type="ARBA" id="ARBA00023136"/>
    </source>
</evidence>
<evidence type="ECO:0000256" key="1">
    <source>
        <dbReference type="ARBA" id="ARBA00004236"/>
    </source>
</evidence>
<dbReference type="AlphaFoldDB" id="A0A558BML3"/>
<feature type="domain" description="Glycosyltransferase 2-like" evidence="8">
    <location>
        <begin position="141"/>
        <end position="274"/>
    </location>
</feature>
<dbReference type="Pfam" id="PF00535">
    <property type="entry name" value="Glycos_transf_2"/>
    <property type="match status" value="1"/>
</dbReference>
<dbReference type="InterPro" id="IPR001173">
    <property type="entry name" value="Glyco_trans_2-like"/>
</dbReference>
<gene>
    <name evidence="9" type="ORF">FNT36_21540</name>
</gene>
<comment type="subcellular location">
    <subcellularLocation>
        <location evidence="1">Cell membrane</location>
    </subcellularLocation>
</comment>
<dbReference type="Proteomes" id="UP000317624">
    <property type="component" value="Unassembled WGS sequence"/>
</dbReference>
<reference evidence="9 10" key="1">
    <citation type="submission" date="2019-07" db="EMBL/GenBank/DDBJ databases">
        <title>Hymenobacter sp. straun FUR1 Genome sequencing and assembly.</title>
        <authorList>
            <person name="Chhetri G."/>
        </authorList>
    </citation>
    <scope>NUCLEOTIDE SEQUENCE [LARGE SCALE GENOMIC DNA]</scope>
    <source>
        <strain evidence="9 10">Fur1</strain>
    </source>
</reference>
<dbReference type="EMBL" id="VMRJ01000006">
    <property type="protein sequence ID" value="TVT37757.1"/>
    <property type="molecule type" value="Genomic_DNA"/>
</dbReference>
<evidence type="ECO:0000256" key="3">
    <source>
        <dbReference type="ARBA" id="ARBA00022676"/>
    </source>
</evidence>
<keyword evidence="3" id="KW-0328">Glycosyltransferase</keyword>
<evidence type="ECO:0000256" key="7">
    <source>
        <dbReference type="SAM" id="Phobius"/>
    </source>
</evidence>
<dbReference type="PANTHER" id="PTHR43646">
    <property type="entry name" value="GLYCOSYLTRANSFERASE"/>
    <property type="match status" value="1"/>
</dbReference>
<name>A0A558BML3_9BACT</name>
<keyword evidence="7" id="KW-0812">Transmembrane</keyword>
<evidence type="ECO:0000313" key="10">
    <source>
        <dbReference type="Proteomes" id="UP000317624"/>
    </source>
</evidence>
<feature type="transmembrane region" description="Helical" evidence="7">
    <location>
        <begin position="412"/>
        <end position="431"/>
    </location>
</feature>
<dbReference type="GO" id="GO:0016757">
    <property type="term" value="F:glycosyltransferase activity"/>
    <property type="evidence" value="ECO:0007669"/>
    <property type="project" value="UniProtKB-KW"/>
</dbReference>
<feature type="region of interest" description="Disordered" evidence="6">
    <location>
        <begin position="39"/>
        <end position="65"/>
    </location>
</feature>
<dbReference type="InterPro" id="IPR029044">
    <property type="entry name" value="Nucleotide-diphossugar_trans"/>
</dbReference>
<dbReference type="PANTHER" id="PTHR43646:SF2">
    <property type="entry name" value="GLYCOSYLTRANSFERASE 2-LIKE DOMAIN-CONTAINING PROTEIN"/>
    <property type="match status" value="1"/>
</dbReference>
<keyword evidence="7" id="KW-1133">Transmembrane helix</keyword>